<evidence type="ECO:0000313" key="6">
    <source>
        <dbReference type="EMBL" id="KIW83239.1"/>
    </source>
</evidence>
<sequence>MANDNSDFKLYHYDPSLAAAVIFVTLFAVASFLHTYQLIRTRTWFFIPFCVGGYFEAIGYVGRAIGAQETPNWSVGGYVLQTVLILVAPALFAATIYMELGRIILLTDGRKYSLMNPRWLTKTFVAGDVLSFLMQASGGGIMSSGTASSMDTGKNIIIGGLVVQVIFFSFFVVVGLMFHVRMHRAPTSKVLADVDIATAWKRHIYTLYAGSLLILIRSLFRLIEYGQGNDGYLISHEVFLYVFDAVLMLTTMLLFAVFHGSELNALLKPGSGRAVRRVLSIYNLKGNNRQSVLLRS</sequence>
<evidence type="ECO:0000256" key="3">
    <source>
        <dbReference type="ARBA" id="ARBA00022989"/>
    </source>
</evidence>
<dbReference type="AlphaFoldDB" id="A0A0D2HFJ7"/>
<organism evidence="6 7">
    <name type="scientific">Fonsecaea pedrosoi CBS 271.37</name>
    <dbReference type="NCBI Taxonomy" id="1442368"/>
    <lineage>
        <taxon>Eukaryota</taxon>
        <taxon>Fungi</taxon>
        <taxon>Dikarya</taxon>
        <taxon>Ascomycota</taxon>
        <taxon>Pezizomycotina</taxon>
        <taxon>Eurotiomycetes</taxon>
        <taxon>Chaetothyriomycetidae</taxon>
        <taxon>Chaetothyriales</taxon>
        <taxon>Herpotrichiellaceae</taxon>
        <taxon>Fonsecaea</taxon>
    </lineage>
</organism>
<feature type="transmembrane region" description="Helical" evidence="5">
    <location>
        <begin position="45"/>
        <end position="66"/>
    </location>
</feature>
<feature type="transmembrane region" description="Helical" evidence="5">
    <location>
        <begin position="205"/>
        <end position="223"/>
    </location>
</feature>
<evidence type="ECO:0000256" key="4">
    <source>
        <dbReference type="ARBA" id="ARBA00023136"/>
    </source>
</evidence>
<dbReference type="Pfam" id="PF04479">
    <property type="entry name" value="RTA1"/>
    <property type="match status" value="1"/>
</dbReference>
<dbReference type="GO" id="GO:0016020">
    <property type="term" value="C:membrane"/>
    <property type="evidence" value="ECO:0007669"/>
    <property type="project" value="UniProtKB-SubCell"/>
</dbReference>
<dbReference type="STRING" id="1442368.A0A0D2HFJ7"/>
<dbReference type="PANTHER" id="PTHR31465:SF35">
    <property type="entry name" value="RTA1 DOMAIN PROTEIN-RELATED"/>
    <property type="match status" value="1"/>
</dbReference>
<accession>A0A0D2HFJ7</accession>
<dbReference type="VEuPathDB" id="FungiDB:Z517_02484"/>
<evidence type="ECO:0000256" key="2">
    <source>
        <dbReference type="ARBA" id="ARBA00022692"/>
    </source>
</evidence>
<dbReference type="PANTHER" id="PTHR31465">
    <property type="entry name" value="PROTEIN RTA1-RELATED"/>
    <property type="match status" value="1"/>
</dbReference>
<feature type="transmembrane region" description="Helical" evidence="5">
    <location>
        <begin position="156"/>
        <end position="180"/>
    </location>
</feature>
<keyword evidence="7" id="KW-1185">Reference proteome</keyword>
<evidence type="ECO:0000313" key="7">
    <source>
        <dbReference type="Proteomes" id="UP000053029"/>
    </source>
</evidence>
<dbReference type="OrthoDB" id="3358017at2759"/>
<keyword evidence="4 5" id="KW-0472">Membrane</keyword>
<feature type="transmembrane region" description="Helical" evidence="5">
    <location>
        <begin position="78"/>
        <end position="98"/>
    </location>
</feature>
<evidence type="ECO:0008006" key="8">
    <source>
        <dbReference type="Google" id="ProtNLM"/>
    </source>
</evidence>
<dbReference type="GeneID" id="25301974"/>
<dbReference type="HOGENOM" id="CLU_033465_3_1_1"/>
<reference evidence="6 7" key="1">
    <citation type="submission" date="2015-01" db="EMBL/GenBank/DDBJ databases">
        <title>The Genome Sequence of Fonsecaea pedrosoi CBS 271.37.</title>
        <authorList>
            <consortium name="The Broad Institute Genomics Platform"/>
            <person name="Cuomo C."/>
            <person name="de Hoog S."/>
            <person name="Gorbushina A."/>
            <person name="Stielow B."/>
            <person name="Teixiera M."/>
            <person name="Abouelleil A."/>
            <person name="Chapman S.B."/>
            <person name="Priest M."/>
            <person name="Young S.K."/>
            <person name="Wortman J."/>
            <person name="Nusbaum C."/>
            <person name="Birren B."/>
        </authorList>
    </citation>
    <scope>NUCLEOTIDE SEQUENCE [LARGE SCALE GENOMIC DNA]</scope>
    <source>
        <strain evidence="6 7">CBS 271.37</strain>
    </source>
</reference>
<dbReference type="Proteomes" id="UP000053029">
    <property type="component" value="Unassembled WGS sequence"/>
</dbReference>
<gene>
    <name evidence="6" type="ORF">Z517_02484</name>
</gene>
<dbReference type="RefSeq" id="XP_013287047.1">
    <property type="nucleotide sequence ID" value="XM_013431593.1"/>
</dbReference>
<proteinExistence type="predicted"/>
<evidence type="ECO:0000256" key="5">
    <source>
        <dbReference type="SAM" id="Phobius"/>
    </source>
</evidence>
<dbReference type="EMBL" id="KN846970">
    <property type="protein sequence ID" value="KIW83239.1"/>
    <property type="molecule type" value="Genomic_DNA"/>
</dbReference>
<keyword evidence="2 5" id="KW-0812">Transmembrane</keyword>
<protein>
    <recommendedName>
        <fullName evidence="8">RTA1 domain protein</fullName>
    </recommendedName>
</protein>
<comment type="subcellular location">
    <subcellularLocation>
        <location evidence="1">Membrane</location>
        <topology evidence="1">Multi-pass membrane protein</topology>
    </subcellularLocation>
</comment>
<name>A0A0D2HFJ7_9EURO</name>
<feature type="transmembrane region" description="Helical" evidence="5">
    <location>
        <begin position="119"/>
        <end position="136"/>
    </location>
</feature>
<evidence type="ECO:0000256" key="1">
    <source>
        <dbReference type="ARBA" id="ARBA00004141"/>
    </source>
</evidence>
<keyword evidence="3 5" id="KW-1133">Transmembrane helix</keyword>
<feature type="transmembrane region" description="Helical" evidence="5">
    <location>
        <begin position="238"/>
        <end position="258"/>
    </location>
</feature>
<feature type="transmembrane region" description="Helical" evidence="5">
    <location>
        <begin position="16"/>
        <end position="33"/>
    </location>
</feature>
<dbReference type="InterPro" id="IPR007568">
    <property type="entry name" value="RTA1"/>
</dbReference>